<gene>
    <name evidence="2" type="ORF">L916_13069</name>
</gene>
<feature type="compositionally biased region" description="Basic and acidic residues" evidence="1">
    <location>
        <begin position="311"/>
        <end position="322"/>
    </location>
</feature>
<sequence>MTDRIATENPGLPEGALWEQLRAAFYGPDREKLLEVLTEEQVLGRIRCVRRRYYGSDIHGVVEVPPCSLAKDSAISFFLFHLVTAHSDPKEPSNRILAWDRPALKGLLLLCLISSVRHQASNLDVMGSLFFFFRFKQALHRRMRNKRIMKEEASIAIEPGVPDILTVIDLGLVDPKGIAWVKHDINNDALLKGMCTYVSNGGASGFISEKRDSSDTSSRSGMFGIANPVVVRTNNPLEMFNRELTSEQYNAWASPKKQRAPRIQLPTAPDLTSFEIPPDSEDEYDDEVAYQVDGSSASNVESPGDAVSAEDLAHEIDEHADTNDFSLDWDVDQDNDE</sequence>
<proteinExistence type="predicted"/>
<dbReference type="VEuPathDB" id="FungiDB:PPTG_03472"/>
<feature type="region of interest" description="Disordered" evidence="1">
    <location>
        <begin position="252"/>
        <end position="337"/>
    </location>
</feature>
<dbReference type="VEuPathDB" id="FungiDB:PPTG_21101"/>
<organism evidence="2">
    <name type="scientific">Phytophthora nicotianae</name>
    <name type="common">Potato buckeye rot agent</name>
    <name type="synonym">Phytophthora parasitica</name>
    <dbReference type="NCBI Taxonomy" id="4792"/>
    <lineage>
        <taxon>Eukaryota</taxon>
        <taxon>Sar</taxon>
        <taxon>Stramenopiles</taxon>
        <taxon>Oomycota</taxon>
        <taxon>Peronosporomycetes</taxon>
        <taxon>Peronosporales</taxon>
        <taxon>Peronosporaceae</taxon>
        <taxon>Phytophthora</taxon>
    </lineage>
</organism>
<protein>
    <submittedName>
        <fullName evidence="2">Uncharacterized protein</fullName>
    </submittedName>
</protein>
<feature type="compositionally biased region" description="Acidic residues" evidence="1">
    <location>
        <begin position="278"/>
        <end position="288"/>
    </location>
</feature>
<evidence type="ECO:0000313" key="2">
    <source>
        <dbReference type="EMBL" id="ETL34745.1"/>
    </source>
</evidence>
<evidence type="ECO:0000256" key="1">
    <source>
        <dbReference type="SAM" id="MobiDB-lite"/>
    </source>
</evidence>
<dbReference type="Proteomes" id="UP000053864">
    <property type="component" value="Unassembled WGS sequence"/>
</dbReference>
<dbReference type="EMBL" id="KI674245">
    <property type="protein sequence ID" value="ETL34745.1"/>
    <property type="molecule type" value="Genomic_DNA"/>
</dbReference>
<feature type="compositionally biased region" description="Acidic residues" evidence="1">
    <location>
        <begin position="327"/>
        <end position="337"/>
    </location>
</feature>
<name>W2IKY8_PHYNI</name>
<reference evidence="2" key="1">
    <citation type="submission" date="2013-11" db="EMBL/GenBank/DDBJ databases">
        <title>The Genome Sequence of Phytophthora parasitica CJ05E6.</title>
        <authorList>
            <consortium name="The Broad Institute Genomics Platform"/>
            <person name="Russ C."/>
            <person name="Tyler B."/>
            <person name="Panabieres F."/>
            <person name="Shan W."/>
            <person name="Tripathy S."/>
            <person name="Grunwald N."/>
            <person name="Machado M."/>
            <person name="Johnson C.S."/>
            <person name="Arredondo F."/>
            <person name="Hong C."/>
            <person name="Coffey M."/>
            <person name="Young S.K."/>
            <person name="Zeng Q."/>
            <person name="Gargeya S."/>
            <person name="Fitzgerald M."/>
            <person name="Abouelleil A."/>
            <person name="Alvarado L."/>
            <person name="Chapman S.B."/>
            <person name="Gainer-Dewar J."/>
            <person name="Goldberg J."/>
            <person name="Griggs A."/>
            <person name="Gujja S."/>
            <person name="Hansen M."/>
            <person name="Howarth C."/>
            <person name="Imamovic A."/>
            <person name="Ireland A."/>
            <person name="Larimer J."/>
            <person name="McCowan C."/>
            <person name="Murphy C."/>
            <person name="Pearson M."/>
            <person name="Poon T.W."/>
            <person name="Priest M."/>
            <person name="Roberts A."/>
            <person name="Saif S."/>
            <person name="Shea T."/>
            <person name="Sykes S."/>
            <person name="Wortman J."/>
            <person name="Nusbaum C."/>
            <person name="Birren B."/>
        </authorList>
    </citation>
    <scope>NUCLEOTIDE SEQUENCE [LARGE SCALE GENOMIC DNA]</scope>
    <source>
        <strain evidence="2">CJ05E6</strain>
    </source>
</reference>
<accession>W2IKY8</accession>
<dbReference type="AlphaFoldDB" id="W2IKY8"/>